<evidence type="ECO:0000313" key="1">
    <source>
        <dbReference type="EMBL" id="CAK0887019.1"/>
    </source>
</evidence>
<dbReference type="PANTHER" id="PTHR12271">
    <property type="entry name" value="POLY A POLYMERASE CID PAP -RELATED"/>
    <property type="match status" value="1"/>
</dbReference>
<sequence>MLDDRVRPLVLLVKNWAKRMQVCGANEGNLSSYAWTIMVVYFLQLAGILPSLQVLADSSSTVQDLDINYWGQPCEFDTSFLGEYLARRAAEGGAANDGFTMAHLVFGFFHFFCRAYRWGRGDLQSEVVSIRCADRRRADPWFLLYGKAHPEPGLHVEDPIELRDLNIRQGGRG</sequence>
<reference evidence="1" key="1">
    <citation type="submission" date="2023-10" db="EMBL/GenBank/DDBJ databases">
        <authorList>
            <person name="Chen Y."/>
            <person name="Shah S."/>
            <person name="Dougan E. K."/>
            <person name="Thang M."/>
            <person name="Chan C."/>
        </authorList>
    </citation>
    <scope>NUCLEOTIDE SEQUENCE [LARGE SCALE GENOMIC DNA]</scope>
</reference>
<proteinExistence type="predicted"/>
<comment type="caution">
    <text evidence="1">The sequence shown here is derived from an EMBL/GenBank/DDBJ whole genome shotgun (WGS) entry which is preliminary data.</text>
</comment>
<evidence type="ECO:0008006" key="3">
    <source>
        <dbReference type="Google" id="ProtNLM"/>
    </source>
</evidence>
<name>A0ABN9WNN7_9DINO</name>
<accession>A0ABN9WNN7</accession>
<evidence type="ECO:0000313" key="2">
    <source>
        <dbReference type="Proteomes" id="UP001189429"/>
    </source>
</evidence>
<dbReference type="Proteomes" id="UP001189429">
    <property type="component" value="Unassembled WGS sequence"/>
</dbReference>
<dbReference type="EMBL" id="CAUYUJ010018885">
    <property type="protein sequence ID" value="CAK0887019.1"/>
    <property type="molecule type" value="Genomic_DNA"/>
</dbReference>
<dbReference type="PANTHER" id="PTHR12271:SF40">
    <property type="entry name" value="POLY(A) RNA POLYMERASE GLD2"/>
    <property type="match status" value="1"/>
</dbReference>
<gene>
    <name evidence="1" type="ORF">PCOR1329_LOCUS68213</name>
</gene>
<organism evidence="1 2">
    <name type="scientific">Prorocentrum cordatum</name>
    <dbReference type="NCBI Taxonomy" id="2364126"/>
    <lineage>
        <taxon>Eukaryota</taxon>
        <taxon>Sar</taxon>
        <taxon>Alveolata</taxon>
        <taxon>Dinophyceae</taxon>
        <taxon>Prorocentrales</taxon>
        <taxon>Prorocentraceae</taxon>
        <taxon>Prorocentrum</taxon>
    </lineage>
</organism>
<protein>
    <recommendedName>
        <fullName evidence="3">PAP-associated domain-containing protein</fullName>
    </recommendedName>
</protein>
<dbReference type="Gene3D" id="1.10.1410.10">
    <property type="match status" value="1"/>
</dbReference>
<keyword evidence="2" id="KW-1185">Reference proteome</keyword>
<dbReference type="SUPFAM" id="SSF81631">
    <property type="entry name" value="PAP/OAS1 substrate-binding domain"/>
    <property type="match status" value="1"/>
</dbReference>